<feature type="transmembrane region" description="Helical" evidence="5">
    <location>
        <begin position="347"/>
        <end position="366"/>
    </location>
</feature>
<gene>
    <name evidence="6" type="ORF">AOQ84DRAFT_436328</name>
</gene>
<name>A0A8E2JXN2_9PEZI</name>
<sequence>MANLSTLSKFPVRIQGIKRESSRWNGGQRFDTTTGELSVASPLISPGGRHDGIEGISQCQPTTSPSKPLQYHLYSIWLFTFSDLKTIVGPKTVFGILNALAFPIFTSSTSPHSLPNLIQILLRLPLIAFWAWINLLPFAICNQRQPGALLEDQHNKPWRPLPSGRMTPTQAKRLAVCLYAVACGVSARLGSLPQCMALVALGLCYNEAGLADSSCIARNAINGVGFACYAAGAVEVALGTTTLRLLQQPGFVRWLAVVAAVVFSTVQMQDFYDQRGDALRGRRTVPLVVGDGAARWLTAGLMAFWSVFCPWYWGLRLAPSAAFGVLGVVILARTLTKRSVEEDKKTFLAWNVWMAFLYALPLTKLLSER</sequence>
<dbReference type="Gene3D" id="1.10.357.140">
    <property type="entry name" value="UbiA prenyltransferase"/>
    <property type="match status" value="1"/>
</dbReference>
<comment type="subcellular location">
    <subcellularLocation>
        <location evidence="1">Membrane</location>
        <topology evidence="1">Multi-pass membrane protein</topology>
    </subcellularLocation>
</comment>
<dbReference type="EMBL" id="KV748722">
    <property type="protein sequence ID" value="OCL13439.1"/>
    <property type="molecule type" value="Genomic_DNA"/>
</dbReference>
<feature type="transmembrane region" description="Helical" evidence="5">
    <location>
        <begin position="293"/>
        <end position="313"/>
    </location>
</feature>
<keyword evidence="4 5" id="KW-0472">Membrane</keyword>
<reference evidence="6 7" key="1">
    <citation type="journal article" date="2016" name="Nat. Commun.">
        <title>Ectomycorrhizal ecology is imprinted in the genome of the dominant symbiotic fungus Cenococcum geophilum.</title>
        <authorList>
            <consortium name="DOE Joint Genome Institute"/>
            <person name="Peter M."/>
            <person name="Kohler A."/>
            <person name="Ohm R.A."/>
            <person name="Kuo A."/>
            <person name="Krutzmann J."/>
            <person name="Morin E."/>
            <person name="Arend M."/>
            <person name="Barry K.W."/>
            <person name="Binder M."/>
            <person name="Choi C."/>
            <person name="Clum A."/>
            <person name="Copeland A."/>
            <person name="Grisel N."/>
            <person name="Haridas S."/>
            <person name="Kipfer T."/>
            <person name="LaButti K."/>
            <person name="Lindquist E."/>
            <person name="Lipzen A."/>
            <person name="Maire R."/>
            <person name="Meier B."/>
            <person name="Mihaltcheva S."/>
            <person name="Molinier V."/>
            <person name="Murat C."/>
            <person name="Poggeler S."/>
            <person name="Quandt C.A."/>
            <person name="Sperisen C."/>
            <person name="Tritt A."/>
            <person name="Tisserant E."/>
            <person name="Crous P.W."/>
            <person name="Henrissat B."/>
            <person name="Nehls U."/>
            <person name="Egli S."/>
            <person name="Spatafora J.W."/>
            <person name="Grigoriev I.V."/>
            <person name="Martin F.M."/>
        </authorList>
    </citation>
    <scope>NUCLEOTIDE SEQUENCE [LARGE SCALE GENOMIC DNA]</scope>
    <source>
        <strain evidence="6 7">CBS 207.34</strain>
    </source>
</reference>
<accession>A0A8E2JXN2</accession>
<dbReference type="Proteomes" id="UP000250140">
    <property type="component" value="Unassembled WGS sequence"/>
</dbReference>
<evidence type="ECO:0000256" key="2">
    <source>
        <dbReference type="ARBA" id="ARBA00022692"/>
    </source>
</evidence>
<evidence type="ECO:0000256" key="1">
    <source>
        <dbReference type="ARBA" id="ARBA00004141"/>
    </source>
</evidence>
<keyword evidence="3 5" id="KW-1133">Transmembrane helix</keyword>
<keyword evidence="2 5" id="KW-0812">Transmembrane</keyword>
<dbReference type="InterPro" id="IPR044878">
    <property type="entry name" value="UbiA_sf"/>
</dbReference>
<evidence type="ECO:0000256" key="4">
    <source>
        <dbReference type="ARBA" id="ARBA00023136"/>
    </source>
</evidence>
<evidence type="ECO:0000313" key="7">
    <source>
        <dbReference type="Proteomes" id="UP000250140"/>
    </source>
</evidence>
<dbReference type="PANTHER" id="PTHR42723">
    <property type="entry name" value="CHLOROPHYLL SYNTHASE"/>
    <property type="match status" value="1"/>
</dbReference>
<evidence type="ECO:0000313" key="6">
    <source>
        <dbReference type="EMBL" id="OCL13439.1"/>
    </source>
</evidence>
<dbReference type="AlphaFoldDB" id="A0A8E2JXN2"/>
<dbReference type="InterPro" id="IPR050475">
    <property type="entry name" value="Prenyltransferase_related"/>
</dbReference>
<organism evidence="6 7">
    <name type="scientific">Glonium stellatum</name>
    <dbReference type="NCBI Taxonomy" id="574774"/>
    <lineage>
        <taxon>Eukaryota</taxon>
        <taxon>Fungi</taxon>
        <taxon>Dikarya</taxon>
        <taxon>Ascomycota</taxon>
        <taxon>Pezizomycotina</taxon>
        <taxon>Dothideomycetes</taxon>
        <taxon>Pleosporomycetidae</taxon>
        <taxon>Gloniales</taxon>
        <taxon>Gloniaceae</taxon>
        <taxon>Glonium</taxon>
    </lineage>
</organism>
<evidence type="ECO:0000256" key="3">
    <source>
        <dbReference type="ARBA" id="ARBA00022989"/>
    </source>
</evidence>
<feature type="transmembrane region" description="Helical" evidence="5">
    <location>
        <begin position="251"/>
        <end position="272"/>
    </location>
</feature>
<dbReference type="GO" id="GO:0016765">
    <property type="term" value="F:transferase activity, transferring alkyl or aryl (other than methyl) groups"/>
    <property type="evidence" value="ECO:0007669"/>
    <property type="project" value="InterPro"/>
</dbReference>
<dbReference type="GO" id="GO:0016020">
    <property type="term" value="C:membrane"/>
    <property type="evidence" value="ECO:0007669"/>
    <property type="project" value="UniProtKB-SubCell"/>
</dbReference>
<dbReference type="InterPro" id="IPR000537">
    <property type="entry name" value="UbiA_prenyltransferase"/>
</dbReference>
<feature type="transmembrane region" description="Helical" evidence="5">
    <location>
        <begin position="319"/>
        <end position="335"/>
    </location>
</feature>
<dbReference type="Pfam" id="PF01040">
    <property type="entry name" value="UbiA"/>
    <property type="match status" value="1"/>
</dbReference>
<proteinExistence type="predicted"/>
<evidence type="ECO:0000256" key="5">
    <source>
        <dbReference type="SAM" id="Phobius"/>
    </source>
</evidence>
<dbReference type="OrthoDB" id="434972at2759"/>
<keyword evidence="7" id="KW-1185">Reference proteome</keyword>
<dbReference type="PANTHER" id="PTHR42723:SF1">
    <property type="entry name" value="CHLOROPHYLL SYNTHASE, CHLOROPLASTIC"/>
    <property type="match status" value="1"/>
</dbReference>
<protein>
    <recommendedName>
        <fullName evidence="8">Digeranylgeranylglyceryl phosphate synthase</fullName>
    </recommendedName>
</protein>
<evidence type="ECO:0008006" key="8">
    <source>
        <dbReference type="Google" id="ProtNLM"/>
    </source>
</evidence>
<dbReference type="CDD" id="cd13965">
    <property type="entry name" value="PT_UbiA_3"/>
    <property type="match status" value="1"/>
</dbReference>